<dbReference type="GO" id="GO:0005737">
    <property type="term" value="C:cytoplasm"/>
    <property type="evidence" value="ECO:0007669"/>
    <property type="project" value="TreeGrafter"/>
</dbReference>
<comment type="similarity">
    <text evidence="1">Belongs to the IMPACT family.</text>
</comment>
<dbReference type="InterPro" id="IPR001498">
    <property type="entry name" value="Impact_N"/>
</dbReference>
<sequence>MSKPTAPQDKPAAAPPSYRVPNHPVNQPCIFEEIIKGSRFTTRIVFTPSVKQAKAFIKQLNSDEPDATHHCWAYIVGNPDSTTLMACSDDGEPSGTAGMPMLNVLTHSGLGDITAVVTRYYGGTKLGTGGLARAYSGGVKEALSIVSTHQRIYTTAVEIEVSYDLQNQIRYLLEEHQAQDIKEQFSDKVVIMSQLPSEQLNSFLASVEAYENKQQLTIKVDHDSA</sequence>
<dbReference type="PROSITE" id="PS00910">
    <property type="entry name" value="UPF0029"/>
    <property type="match status" value="1"/>
</dbReference>
<dbReference type="InterPro" id="IPR036956">
    <property type="entry name" value="Impact_N_sf"/>
</dbReference>
<evidence type="ECO:0000313" key="5">
    <source>
        <dbReference type="Proteomes" id="UP000034071"/>
    </source>
</evidence>
<dbReference type="PANTHER" id="PTHR16301">
    <property type="entry name" value="IMPACT-RELATED"/>
    <property type="match status" value="1"/>
</dbReference>
<evidence type="ECO:0000313" key="4">
    <source>
        <dbReference type="EMBL" id="AKE51004.1"/>
    </source>
</evidence>
<dbReference type="HOGENOM" id="CLU_083552_0_0_6"/>
<evidence type="ECO:0000259" key="3">
    <source>
        <dbReference type="Pfam" id="PF01205"/>
    </source>
</evidence>
<dbReference type="Proteomes" id="UP000034071">
    <property type="component" value="Chromosome"/>
</dbReference>
<name>A0A0F6TNG9_9GAMM</name>
<dbReference type="GO" id="GO:0032561">
    <property type="term" value="F:guanyl ribonucleotide binding"/>
    <property type="evidence" value="ECO:0007669"/>
    <property type="project" value="UniProtKB-ARBA"/>
</dbReference>
<proteinExistence type="inferred from homology"/>
<dbReference type="STRING" id="914150.TQ33_0010"/>
<dbReference type="InterPro" id="IPR020568">
    <property type="entry name" value="Ribosomal_Su5_D2-typ_SF"/>
</dbReference>
<dbReference type="InterPro" id="IPR020569">
    <property type="entry name" value="UPF0029_Impact_CS"/>
</dbReference>
<feature type="region of interest" description="Disordered" evidence="2">
    <location>
        <begin position="1"/>
        <end position="21"/>
    </location>
</feature>
<dbReference type="InterPro" id="IPR023582">
    <property type="entry name" value="Impact"/>
</dbReference>
<keyword evidence="5" id="KW-1185">Reference proteome</keyword>
<dbReference type="OrthoDB" id="9813771at2"/>
<dbReference type="AlphaFoldDB" id="A0A0F6TNG9"/>
<dbReference type="EMBL" id="CP010975">
    <property type="protein sequence ID" value="AKE51004.1"/>
    <property type="molecule type" value="Genomic_DNA"/>
</dbReference>
<dbReference type="NCBIfam" id="TIGR00257">
    <property type="entry name" value="IMPACT_YIGZ"/>
    <property type="match status" value="1"/>
</dbReference>
<organism evidence="4 5">
    <name type="scientific">Kangiella geojedonensis</name>
    <dbReference type="NCBI Taxonomy" id="914150"/>
    <lineage>
        <taxon>Bacteria</taxon>
        <taxon>Pseudomonadati</taxon>
        <taxon>Pseudomonadota</taxon>
        <taxon>Gammaproteobacteria</taxon>
        <taxon>Kangiellales</taxon>
        <taxon>Kangiellaceae</taxon>
        <taxon>Kangiella</taxon>
    </lineage>
</organism>
<evidence type="ECO:0000256" key="1">
    <source>
        <dbReference type="ARBA" id="ARBA00007665"/>
    </source>
</evidence>
<dbReference type="InterPro" id="IPR035647">
    <property type="entry name" value="EFG_III/V"/>
</dbReference>
<dbReference type="GO" id="GO:0006446">
    <property type="term" value="P:regulation of translational initiation"/>
    <property type="evidence" value="ECO:0007669"/>
    <property type="project" value="TreeGrafter"/>
</dbReference>
<dbReference type="GO" id="GO:0043168">
    <property type="term" value="F:anion binding"/>
    <property type="evidence" value="ECO:0007669"/>
    <property type="project" value="UniProtKB-ARBA"/>
</dbReference>
<dbReference type="GO" id="GO:0017111">
    <property type="term" value="F:ribonucleoside triphosphate phosphatase activity"/>
    <property type="evidence" value="ECO:0007669"/>
    <property type="project" value="UniProtKB-ARBA"/>
</dbReference>
<dbReference type="SUPFAM" id="SSF54211">
    <property type="entry name" value="Ribosomal protein S5 domain 2-like"/>
    <property type="match status" value="1"/>
</dbReference>
<dbReference type="Gene3D" id="3.30.70.240">
    <property type="match status" value="1"/>
</dbReference>
<dbReference type="PANTHER" id="PTHR16301:SF20">
    <property type="entry name" value="IMPACT FAMILY MEMBER YIGZ"/>
    <property type="match status" value="1"/>
</dbReference>
<gene>
    <name evidence="4" type="ORF">TQ33_0010</name>
</gene>
<feature type="domain" description="Impact N-terminal" evidence="3">
    <location>
        <begin position="36"/>
        <end position="143"/>
    </location>
</feature>
<evidence type="ECO:0000256" key="2">
    <source>
        <dbReference type="SAM" id="MobiDB-lite"/>
    </source>
</evidence>
<dbReference type="SUPFAM" id="SSF54980">
    <property type="entry name" value="EF-G C-terminal domain-like"/>
    <property type="match status" value="1"/>
</dbReference>
<dbReference type="InterPro" id="IPR015796">
    <property type="entry name" value="Impact_YigZ-like"/>
</dbReference>
<dbReference type="Pfam" id="PF01205">
    <property type="entry name" value="Impact_N"/>
    <property type="match status" value="1"/>
</dbReference>
<protein>
    <recommendedName>
        <fullName evidence="3">Impact N-terminal domain-containing protein</fullName>
    </recommendedName>
</protein>
<dbReference type="PATRIC" id="fig|914150.5.peg.10"/>
<dbReference type="Gene3D" id="3.30.230.30">
    <property type="entry name" value="Impact, N-terminal domain"/>
    <property type="match status" value="1"/>
</dbReference>
<dbReference type="KEGG" id="kge:TQ33_0010"/>
<accession>A0A0F6TNG9</accession>
<dbReference type="RefSeq" id="WP_046560251.1">
    <property type="nucleotide sequence ID" value="NZ_CP010975.1"/>
</dbReference>
<reference evidence="4 5" key="1">
    <citation type="submission" date="2015-02" db="EMBL/GenBank/DDBJ databases">
        <title>Complete genome sequence of Kangiella geojedonensis strain YCS-5T.</title>
        <authorList>
            <person name="Kim K.M."/>
        </authorList>
    </citation>
    <scope>NUCLEOTIDE SEQUENCE [LARGE SCALE GENOMIC DNA]</scope>
    <source>
        <strain evidence="4 5">YCS-5</strain>
    </source>
</reference>